<comment type="caution">
    <text evidence="1">The sequence shown here is derived from an EMBL/GenBank/DDBJ whole genome shotgun (WGS) entry which is preliminary data.</text>
</comment>
<dbReference type="InterPro" id="IPR036514">
    <property type="entry name" value="SGNH_hydro_sf"/>
</dbReference>
<keyword evidence="2" id="KW-1185">Reference proteome</keyword>
<dbReference type="EMBL" id="AODH01000029">
    <property type="protein sequence ID" value="EUJ39268.1"/>
    <property type="molecule type" value="Genomic_DNA"/>
</dbReference>
<dbReference type="RefSeq" id="WP_051456945.1">
    <property type="nucleotide sequence ID" value="NZ_AODH01000029.1"/>
</dbReference>
<dbReference type="GO" id="GO:0016740">
    <property type="term" value="F:transferase activity"/>
    <property type="evidence" value="ECO:0007669"/>
    <property type="project" value="UniProtKB-KW"/>
</dbReference>
<organism evidence="1 2">
    <name type="scientific">Brochothrix campestris FSL F6-1037</name>
    <dbReference type="NCBI Taxonomy" id="1265861"/>
    <lineage>
        <taxon>Bacteria</taxon>
        <taxon>Bacillati</taxon>
        <taxon>Bacillota</taxon>
        <taxon>Bacilli</taxon>
        <taxon>Bacillales</taxon>
        <taxon>Listeriaceae</taxon>
        <taxon>Brochothrix</taxon>
    </lineage>
</organism>
<evidence type="ECO:0000313" key="2">
    <source>
        <dbReference type="Proteomes" id="UP000019243"/>
    </source>
</evidence>
<dbReference type="Gene3D" id="3.40.50.1110">
    <property type="entry name" value="SGNH hydrolase"/>
    <property type="match status" value="1"/>
</dbReference>
<keyword evidence="1" id="KW-0808">Transferase</keyword>
<evidence type="ECO:0000313" key="1">
    <source>
        <dbReference type="EMBL" id="EUJ39268.1"/>
    </source>
</evidence>
<accession>W7D1R0</accession>
<sequence>MVEATIIAQHYRSFDTSKTAIFLALGTNGTFSQSALDNVIKQFVNAHVYLVNTRVPRKWESAVNHLLAKTASKNKQVSLINWYDTAISHPEYFAPDGVHLEKSGIEAYVNLIEDSLSST</sequence>
<reference evidence="1 2" key="1">
    <citation type="submission" date="2012-12" db="EMBL/GenBank/DDBJ databases">
        <title>Novel taxa of Listeriaceae from agricultural environments in the United States.</title>
        <authorList>
            <person name="den Bakker H.C."/>
            <person name="Allred A."/>
            <person name="Warchocki S."/>
            <person name="Wright E.M."/>
            <person name="Burrell A."/>
            <person name="Nightingale K.K."/>
            <person name="Kephart D."/>
            <person name="Wiedmann M."/>
        </authorList>
    </citation>
    <scope>NUCLEOTIDE SEQUENCE [LARGE SCALE GENOMIC DNA]</scope>
    <source>
        <strain evidence="1 2">FSL F6-1037</strain>
    </source>
</reference>
<name>W7D1R0_9LIST</name>
<dbReference type="AlphaFoldDB" id="W7D1R0"/>
<protein>
    <submittedName>
        <fullName evidence="1">O-acetyltransferase oatA</fullName>
    </submittedName>
</protein>
<proteinExistence type="predicted"/>
<dbReference type="SUPFAM" id="SSF52266">
    <property type="entry name" value="SGNH hydrolase"/>
    <property type="match status" value="1"/>
</dbReference>
<dbReference type="Proteomes" id="UP000019243">
    <property type="component" value="Unassembled WGS sequence"/>
</dbReference>
<gene>
    <name evidence="1" type="ORF">BCAMP_07730</name>
</gene>